<sequence>MGFHTFDPEMADRLEEPTRFRFCSREELLQWLPTGADSRILDIGSGTGFYTDEVAPFVGSVVALDVQAVMHERYRERGLPETVGPVTADAGRLPFSANTFDGAFSTMTFHESATEQSVSELYRVLAPDGQVVIVDWTASGDGESGPPLSERYDLDQARTLLSEAGFEIEVAATRSETFALVGHK</sequence>
<comment type="caution">
    <text evidence="2">The sequence shown here is derived from an EMBL/GenBank/DDBJ whole genome shotgun (WGS) entry which is preliminary data.</text>
</comment>
<dbReference type="Proteomes" id="UP000466535">
    <property type="component" value="Unassembled WGS sequence"/>
</dbReference>
<dbReference type="InterPro" id="IPR050508">
    <property type="entry name" value="Methyltransf_Superfamily"/>
</dbReference>
<keyword evidence="2" id="KW-0808">Transferase</keyword>
<proteinExistence type="predicted"/>
<dbReference type="RefSeq" id="WP_159764252.1">
    <property type="nucleotide sequence ID" value="NZ_WUUT01000004.1"/>
</dbReference>
<dbReference type="GO" id="GO:0008757">
    <property type="term" value="F:S-adenosylmethionine-dependent methyltransferase activity"/>
    <property type="evidence" value="ECO:0007669"/>
    <property type="project" value="InterPro"/>
</dbReference>
<dbReference type="GO" id="GO:0032259">
    <property type="term" value="P:methylation"/>
    <property type="evidence" value="ECO:0007669"/>
    <property type="project" value="UniProtKB-KW"/>
</dbReference>
<organism evidence="2 3">
    <name type="scientific">Halovenus carboxidivorans</name>
    <dbReference type="NCBI Taxonomy" id="2692199"/>
    <lineage>
        <taxon>Archaea</taxon>
        <taxon>Methanobacteriati</taxon>
        <taxon>Methanobacteriota</taxon>
        <taxon>Stenosarchaea group</taxon>
        <taxon>Halobacteria</taxon>
        <taxon>Halobacteriales</taxon>
        <taxon>Haloarculaceae</taxon>
        <taxon>Halovenus</taxon>
    </lineage>
</organism>
<gene>
    <name evidence="2" type="ORF">GRX03_10960</name>
</gene>
<dbReference type="Gene3D" id="3.40.50.150">
    <property type="entry name" value="Vaccinia Virus protein VP39"/>
    <property type="match status" value="1"/>
</dbReference>
<reference evidence="2 3" key="1">
    <citation type="submission" date="2019-12" db="EMBL/GenBank/DDBJ databases">
        <title>Isolation and characterization of three novel carbon monoxide-oxidizing members of Halobacteria from salione crusts and soils.</title>
        <authorList>
            <person name="Myers M.R."/>
            <person name="King G.M."/>
        </authorList>
    </citation>
    <scope>NUCLEOTIDE SEQUENCE [LARGE SCALE GENOMIC DNA]</scope>
    <source>
        <strain evidence="2 3">WSH3</strain>
    </source>
</reference>
<evidence type="ECO:0000313" key="3">
    <source>
        <dbReference type="Proteomes" id="UP000466535"/>
    </source>
</evidence>
<protein>
    <submittedName>
        <fullName evidence="2">Methyltransferase domain-containing protein</fullName>
    </submittedName>
</protein>
<dbReference type="PANTHER" id="PTHR42912">
    <property type="entry name" value="METHYLTRANSFERASE"/>
    <property type="match status" value="1"/>
</dbReference>
<dbReference type="InterPro" id="IPR029063">
    <property type="entry name" value="SAM-dependent_MTases_sf"/>
</dbReference>
<dbReference type="OrthoDB" id="302307at2157"/>
<feature type="domain" description="Methyltransferase type 11" evidence="1">
    <location>
        <begin position="41"/>
        <end position="133"/>
    </location>
</feature>
<accession>A0A6B0T7D1</accession>
<dbReference type="Pfam" id="PF08241">
    <property type="entry name" value="Methyltransf_11"/>
    <property type="match status" value="1"/>
</dbReference>
<evidence type="ECO:0000259" key="1">
    <source>
        <dbReference type="Pfam" id="PF08241"/>
    </source>
</evidence>
<dbReference type="CDD" id="cd02440">
    <property type="entry name" value="AdoMet_MTases"/>
    <property type="match status" value="1"/>
</dbReference>
<name>A0A6B0T7D1_9EURY</name>
<keyword evidence="2" id="KW-0489">Methyltransferase</keyword>
<keyword evidence="3" id="KW-1185">Reference proteome</keyword>
<evidence type="ECO:0000313" key="2">
    <source>
        <dbReference type="EMBL" id="MXR52116.1"/>
    </source>
</evidence>
<dbReference type="EMBL" id="WUUT01000004">
    <property type="protein sequence ID" value="MXR52116.1"/>
    <property type="molecule type" value="Genomic_DNA"/>
</dbReference>
<dbReference type="InterPro" id="IPR013216">
    <property type="entry name" value="Methyltransf_11"/>
</dbReference>
<dbReference type="PANTHER" id="PTHR42912:SF93">
    <property type="entry name" value="N6-ADENOSINE-METHYLTRANSFERASE TMT1A"/>
    <property type="match status" value="1"/>
</dbReference>
<dbReference type="SUPFAM" id="SSF53335">
    <property type="entry name" value="S-adenosyl-L-methionine-dependent methyltransferases"/>
    <property type="match status" value="1"/>
</dbReference>
<dbReference type="AlphaFoldDB" id="A0A6B0T7D1"/>